<keyword evidence="9" id="KW-0732">Signal</keyword>
<dbReference type="PANTHER" id="PTHR11733">
    <property type="entry name" value="ZINC METALLOPROTEASE FAMILY M13 NEPRILYSIN-RELATED"/>
    <property type="match status" value="1"/>
</dbReference>
<feature type="domain" description="Peptidase M13 N-terminal" evidence="11">
    <location>
        <begin position="38"/>
        <end position="115"/>
    </location>
</feature>
<dbReference type="GO" id="GO:0046872">
    <property type="term" value="F:metal ion binding"/>
    <property type="evidence" value="ECO:0007669"/>
    <property type="project" value="UniProtKB-KW"/>
</dbReference>
<evidence type="ECO:0000256" key="1">
    <source>
        <dbReference type="ARBA" id="ARBA00001947"/>
    </source>
</evidence>
<sequence length="645" mass="73891">MCKLQLLPLLLPLLLRCSSARHPRDHLGSHMDAAVDACADFYGHACGGWAQAHPSDVYYSQLGQLDHEYTARLVALLQRPAKRHEPRFVQLLRSNYRSCRRQRDAFQATHFVRFLLQWSRSDSDPDAQWSWQPGAHTWRLLALLKLEHRLQLLQQQQRLSAGEQAAVDWLRQICSSWPGYSAAVEADVAEFRPLTHAQFRRLERQLQHGAAQLQLWPQIAQLEAQLSELPEDDSEQAAGKPLAAHRFPEHWLLPLPLQQPRAKLMLDTHWRRYRRRLASVLGARPAPLLLHYALLRLLHKLQLRVPPLFTPHACAAQTHELLPHAAVWLLQQEQPPVERQLAADALQQLFAQLRQRFELRLHRNRHRFAADAQHFLLDKLRRMRLRLSVLPGGEASAERALLEAHYAPLQLTTDDYFGNLLAILRQLPRWQQRQDAEEAQGNGTAAGALQLLLLQPDGYGSYASPYFMPGRNMVMVPHSLLAPPIYWPRQAAVLTQSALGFLIGHELSHAFSPTDVAYDGRGRLGSEQQLRQLQASRRFVRQTECFRSRYQDMADEKFCDVNGLALAYDAFAASSEAGLVGNQSLQQLFFLNAAQFFCEQEEQLPPDSLVHGGSRQRINDAFYSLEAFSRAFDCDWRPRHDCHLY</sequence>
<evidence type="ECO:0000256" key="3">
    <source>
        <dbReference type="ARBA" id="ARBA00007357"/>
    </source>
</evidence>
<comment type="cofactor">
    <cofactor evidence="1">
        <name>Zn(2+)</name>
        <dbReference type="ChEBI" id="CHEBI:29105"/>
    </cofactor>
</comment>
<evidence type="ECO:0000313" key="12">
    <source>
        <dbReference type="EMBL" id="KAH8387292.1"/>
    </source>
</evidence>
<reference evidence="12" key="1">
    <citation type="journal article" date="2021" name="Mol. Ecol. Resour.">
        <title>Phylogenomic analyses of the genus Drosophila reveals genomic signals of climate adaptation.</title>
        <authorList>
            <person name="Li F."/>
            <person name="Rane R.V."/>
            <person name="Luria V."/>
            <person name="Xiong Z."/>
            <person name="Chen J."/>
            <person name="Li Z."/>
            <person name="Catullo R.A."/>
            <person name="Griffin P.C."/>
            <person name="Schiffer M."/>
            <person name="Pearce S."/>
            <person name="Lee S.F."/>
            <person name="McElroy K."/>
            <person name="Stocker A."/>
            <person name="Shirriffs J."/>
            <person name="Cockerell F."/>
            <person name="Coppin C."/>
            <person name="Sgro C.M."/>
            <person name="Karger A."/>
            <person name="Cain J.W."/>
            <person name="Weber J.A."/>
            <person name="Santpere G."/>
            <person name="Kirschner M.W."/>
            <person name="Hoffmann A.A."/>
            <person name="Oakeshott J.G."/>
            <person name="Zhang G."/>
        </authorList>
    </citation>
    <scope>NUCLEOTIDE SEQUENCE</scope>
    <source>
        <strain evidence="12">BGI-SZ-2011g</strain>
    </source>
</reference>
<evidence type="ECO:0000256" key="6">
    <source>
        <dbReference type="ARBA" id="ARBA00022801"/>
    </source>
</evidence>
<evidence type="ECO:0000256" key="9">
    <source>
        <dbReference type="SAM" id="SignalP"/>
    </source>
</evidence>
<dbReference type="InterPro" id="IPR018497">
    <property type="entry name" value="Peptidase_M13_C"/>
</dbReference>
<dbReference type="GO" id="GO:0016485">
    <property type="term" value="P:protein processing"/>
    <property type="evidence" value="ECO:0007669"/>
    <property type="project" value="TreeGrafter"/>
</dbReference>
<dbReference type="Pfam" id="PF05649">
    <property type="entry name" value="Peptidase_M13_N"/>
    <property type="match status" value="1"/>
</dbReference>
<evidence type="ECO:0000313" key="13">
    <source>
        <dbReference type="Proteomes" id="UP001200034"/>
    </source>
</evidence>
<dbReference type="PROSITE" id="PS51885">
    <property type="entry name" value="NEPRILYSIN"/>
    <property type="match status" value="1"/>
</dbReference>
<protein>
    <recommendedName>
        <fullName evidence="14">Endothelin-converting enzyme-like 1</fullName>
    </recommendedName>
</protein>
<keyword evidence="7" id="KW-0862">Zinc</keyword>
<dbReference type="GO" id="GO:0005886">
    <property type="term" value="C:plasma membrane"/>
    <property type="evidence" value="ECO:0007669"/>
    <property type="project" value="UniProtKB-SubCell"/>
</dbReference>
<gene>
    <name evidence="12" type="ORF">KR093_006056</name>
</gene>
<dbReference type="AlphaFoldDB" id="A0AAD4KB45"/>
<dbReference type="InterPro" id="IPR008753">
    <property type="entry name" value="Peptidase_M13_N"/>
</dbReference>
<dbReference type="InterPro" id="IPR024079">
    <property type="entry name" value="MetalloPept_cat_dom_sf"/>
</dbReference>
<evidence type="ECO:0000259" key="11">
    <source>
        <dbReference type="Pfam" id="PF05649"/>
    </source>
</evidence>
<accession>A0AAD4KB45</accession>
<dbReference type="Gene3D" id="1.10.1380.10">
    <property type="entry name" value="Neutral endopeptidase , domain2"/>
    <property type="match status" value="2"/>
</dbReference>
<dbReference type="InterPro" id="IPR000718">
    <property type="entry name" value="Peptidase_M13"/>
</dbReference>
<keyword evidence="8" id="KW-0482">Metalloprotease</keyword>
<organism evidence="12 13">
    <name type="scientific">Drosophila rubida</name>
    <dbReference type="NCBI Taxonomy" id="30044"/>
    <lineage>
        <taxon>Eukaryota</taxon>
        <taxon>Metazoa</taxon>
        <taxon>Ecdysozoa</taxon>
        <taxon>Arthropoda</taxon>
        <taxon>Hexapoda</taxon>
        <taxon>Insecta</taxon>
        <taxon>Pterygota</taxon>
        <taxon>Neoptera</taxon>
        <taxon>Endopterygota</taxon>
        <taxon>Diptera</taxon>
        <taxon>Brachycera</taxon>
        <taxon>Muscomorpha</taxon>
        <taxon>Ephydroidea</taxon>
        <taxon>Drosophilidae</taxon>
        <taxon>Drosophila</taxon>
    </lineage>
</organism>
<evidence type="ECO:0000256" key="5">
    <source>
        <dbReference type="ARBA" id="ARBA00022723"/>
    </source>
</evidence>
<feature type="chain" id="PRO_5042288359" description="Endothelin-converting enzyme-like 1" evidence="9">
    <location>
        <begin position="21"/>
        <end position="645"/>
    </location>
</feature>
<dbReference type="EMBL" id="JAJJHW010000095">
    <property type="protein sequence ID" value="KAH8387292.1"/>
    <property type="molecule type" value="Genomic_DNA"/>
</dbReference>
<keyword evidence="13" id="KW-1185">Reference proteome</keyword>
<evidence type="ECO:0000256" key="2">
    <source>
        <dbReference type="ARBA" id="ARBA00004401"/>
    </source>
</evidence>
<proteinExistence type="inferred from homology"/>
<evidence type="ECO:0008006" key="14">
    <source>
        <dbReference type="Google" id="ProtNLM"/>
    </source>
</evidence>
<dbReference type="PANTHER" id="PTHR11733:SF167">
    <property type="entry name" value="FI17812P1-RELATED"/>
    <property type="match status" value="1"/>
</dbReference>
<dbReference type="Pfam" id="PF01431">
    <property type="entry name" value="Peptidase_M13"/>
    <property type="match status" value="1"/>
</dbReference>
<keyword evidence="4" id="KW-0645">Protease</keyword>
<keyword evidence="6" id="KW-0378">Hydrolase</keyword>
<comment type="caution">
    <text evidence="12">The sequence shown here is derived from an EMBL/GenBank/DDBJ whole genome shotgun (WGS) entry which is preliminary data.</text>
</comment>
<dbReference type="Proteomes" id="UP001200034">
    <property type="component" value="Unassembled WGS sequence"/>
</dbReference>
<dbReference type="Gene3D" id="3.40.390.10">
    <property type="entry name" value="Collagenase (Catalytic Domain)"/>
    <property type="match status" value="2"/>
</dbReference>
<name>A0AAD4KB45_9MUSC</name>
<evidence type="ECO:0000259" key="10">
    <source>
        <dbReference type="Pfam" id="PF01431"/>
    </source>
</evidence>
<comment type="subcellular location">
    <subcellularLocation>
        <location evidence="2">Cell membrane</location>
        <topology evidence="2">Single-pass type II membrane protein</topology>
    </subcellularLocation>
</comment>
<dbReference type="SUPFAM" id="SSF55486">
    <property type="entry name" value="Metalloproteases ('zincins'), catalytic domain"/>
    <property type="match status" value="1"/>
</dbReference>
<feature type="domain" description="Peptidase M13 C-terminal" evidence="10">
    <location>
        <begin position="466"/>
        <end position="635"/>
    </location>
</feature>
<dbReference type="InterPro" id="IPR042089">
    <property type="entry name" value="Peptidase_M13_dom_2"/>
</dbReference>
<evidence type="ECO:0000256" key="7">
    <source>
        <dbReference type="ARBA" id="ARBA00022833"/>
    </source>
</evidence>
<dbReference type="GO" id="GO:0004222">
    <property type="term" value="F:metalloendopeptidase activity"/>
    <property type="evidence" value="ECO:0007669"/>
    <property type="project" value="InterPro"/>
</dbReference>
<feature type="signal peptide" evidence="9">
    <location>
        <begin position="1"/>
        <end position="20"/>
    </location>
</feature>
<comment type="similarity">
    <text evidence="3">Belongs to the peptidase M13 family.</text>
</comment>
<evidence type="ECO:0000256" key="8">
    <source>
        <dbReference type="ARBA" id="ARBA00023049"/>
    </source>
</evidence>
<keyword evidence="5" id="KW-0479">Metal-binding</keyword>
<evidence type="ECO:0000256" key="4">
    <source>
        <dbReference type="ARBA" id="ARBA00022670"/>
    </source>
</evidence>